<dbReference type="RefSeq" id="WP_040680912.1">
    <property type="nucleotide sequence ID" value="NZ_HG916855.1"/>
</dbReference>
<protein>
    <submittedName>
        <fullName evidence="1">Uncharacterized protein</fullName>
    </submittedName>
</protein>
<proteinExistence type="predicted"/>
<dbReference type="EMBL" id="HG916855">
    <property type="protein sequence ID" value="CDM62010.1"/>
    <property type="molecule type" value="Genomic_DNA"/>
</dbReference>
<geneLocation type="plasmid" evidence="1 2">
    <name>pLPU83d</name>
</geneLocation>
<keyword evidence="1" id="KW-0614">Plasmid</keyword>
<sequence>MHQSFDLSRVAAFRVQARRDDDEAFAEAANRHLSEGLPVAEIQQAIECTDWRYVLENCGDQIELSRLSDLKAWYFQLVDQIEENLEGILQVIPASAECDSLGIPESVKI</sequence>
<evidence type="ECO:0000313" key="2">
    <source>
        <dbReference type="Proteomes" id="UP000019443"/>
    </source>
</evidence>
<name>W6RPC8_9HYPH</name>
<reference evidence="1" key="1">
    <citation type="submission" date="2013-11" db="EMBL/GenBank/DDBJ databases">
        <title>Draft genome sequence of the broad-host-range Rhizobium sp. LPU83 strain, a member of the low-genetic diversity Oregon-like Rhizobium sp. group.</title>
        <authorList>
            <person name="Wibberg D."/>
            <person name="Puehler A."/>
            <person name="Schlueter A."/>
        </authorList>
    </citation>
    <scope>NUCLEOTIDE SEQUENCE [LARGE SCALE GENOMIC DNA]</scope>
    <source>
        <strain evidence="1">LPU83</strain>
        <plasmid evidence="1">pLPU83d</plasmid>
    </source>
</reference>
<gene>
    <name evidence="1" type="ORF">LPU83_pLPU83d_0639</name>
</gene>
<organism evidence="1 2">
    <name type="scientific">Rhizobium favelukesii</name>
    <dbReference type="NCBI Taxonomy" id="348824"/>
    <lineage>
        <taxon>Bacteria</taxon>
        <taxon>Pseudomonadati</taxon>
        <taxon>Pseudomonadota</taxon>
        <taxon>Alphaproteobacteria</taxon>
        <taxon>Hyphomicrobiales</taxon>
        <taxon>Rhizobiaceae</taxon>
        <taxon>Rhizobium/Agrobacterium group</taxon>
        <taxon>Rhizobium</taxon>
    </lineage>
</organism>
<keyword evidence="2" id="KW-1185">Reference proteome</keyword>
<dbReference type="KEGG" id="rhl:LPU83_pLPU83d_0639"/>
<evidence type="ECO:0000313" key="1">
    <source>
        <dbReference type="EMBL" id="CDM62010.1"/>
    </source>
</evidence>
<dbReference type="PATRIC" id="fig|348824.6.peg.6291"/>
<dbReference type="AlphaFoldDB" id="W6RPC8"/>
<dbReference type="HOGENOM" id="CLU_2181841_0_0_5"/>
<accession>W6RPC8</accession>
<dbReference type="Proteomes" id="UP000019443">
    <property type="component" value="Plasmid pLPU83d"/>
</dbReference>